<dbReference type="InterPro" id="IPR010065">
    <property type="entry name" value="AA_ABC_transptr_permease_3TM"/>
</dbReference>
<keyword evidence="4" id="KW-1003">Cell membrane</keyword>
<keyword evidence="5 9" id="KW-0812">Transmembrane</keyword>
<dbReference type="Pfam" id="PF00497">
    <property type="entry name" value="SBP_bac_3"/>
    <property type="match status" value="1"/>
</dbReference>
<evidence type="ECO:0000259" key="10">
    <source>
        <dbReference type="PROSITE" id="PS50928"/>
    </source>
</evidence>
<dbReference type="CDD" id="cd06261">
    <property type="entry name" value="TM_PBP2"/>
    <property type="match status" value="1"/>
</dbReference>
<gene>
    <name evidence="11" type="ORF">HK16_05425</name>
</gene>
<dbReference type="Gene3D" id="3.40.190.10">
    <property type="entry name" value="Periplasmic binding protein-like II"/>
    <property type="match status" value="2"/>
</dbReference>
<dbReference type="Gene3D" id="1.10.3720.10">
    <property type="entry name" value="MetI-like"/>
    <property type="match status" value="1"/>
</dbReference>
<evidence type="ECO:0000313" key="11">
    <source>
        <dbReference type="EMBL" id="OUL67631.1"/>
    </source>
</evidence>
<name>A0A252EMI8_9PROT</name>
<protein>
    <submittedName>
        <fullName evidence="11">Transporter</fullName>
    </submittedName>
</protein>
<keyword evidence="6" id="KW-0029">Amino-acid transport</keyword>
<reference evidence="11 12" key="1">
    <citation type="submission" date="2014-06" db="EMBL/GenBank/DDBJ databases">
        <authorList>
            <person name="Ju J."/>
            <person name="Zhang J."/>
        </authorList>
    </citation>
    <scope>NUCLEOTIDE SEQUENCE [LARGE SCALE GENOMIC DNA]</scope>
    <source>
        <strain evidence="11">DmL_050</strain>
    </source>
</reference>
<dbReference type="Proteomes" id="UP000195072">
    <property type="component" value="Unassembled WGS sequence"/>
</dbReference>
<evidence type="ECO:0000256" key="2">
    <source>
        <dbReference type="ARBA" id="ARBA00010072"/>
    </source>
</evidence>
<dbReference type="NCBIfam" id="TIGR01726">
    <property type="entry name" value="HEQRo_perm_3TM"/>
    <property type="match status" value="1"/>
</dbReference>
<accession>A0A252EMI8</accession>
<feature type="domain" description="ABC transmembrane type-1" evidence="10">
    <location>
        <begin position="329"/>
        <end position="522"/>
    </location>
</feature>
<dbReference type="AlphaFoldDB" id="A0A252EMI8"/>
<evidence type="ECO:0000256" key="3">
    <source>
        <dbReference type="ARBA" id="ARBA00022448"/>
    </source>
</evidence>
<keyword evidence="7 9" id="KW-1133">Transmembrane helix</keyword>
<dbReference type="PROSITE" id="PS50928">
    <property type="entry name" value="ABC_TM1"/>
    <property type="match status" value="1"/>
</dbReference>
<evidence type="ECO:0000256" key="5">
    <source>
        <dbReference type="ARBA" id="ARBA00022692"/>
    </source>
</evidence>
<dbReference type="PANTHER" id="PTHR30614:SF0">
    <property type="entry name" value="L-CYSTINE TRANSPORT SYSTEM PERMEASE PROTEIN TCYL"/>
    <property type="match status" value="1"/>
</dbReference>
<dbReference type="GO" id="GO:0043190">
    <property type="term" value="C:ATP-binding cassette (ABC) transporter complex"/>
    <property type="evidence" value="ECO:0007669"/>
    <property type="project" value="InterPro"/>
</dbReference>
<evidence type="ECO:0000256" key="8">
    <source>
        <dbReference type="ARBA" id="ARBA00023136"/>
    </source>
</evidence>
<dbReference type="InterPro" id="IPR000515">
    <property type="entry name" value="MetI-like"/>
</dbReference>
<feature type="transmembrane region" description="Helical" evidence="9">
    <location>
        <begin position="333"/>
        <end position="352"/>
    </location>
</feature>
<dbReference type="SUPFAM" id="SSF161098">
    <property type="entry name" value="MetI-like"/>
    <property type="match status" value="1"/>
</dbReference>
<dbReference type="SMART" id="SM00062">
    <property type="entry name" value="PBPb"/>
    <property type="match status" value="1"/>
</dbReference>
<evidence type="ECO:0000313" key="12">
    <source>
        <dbReference type="Proteomes" id="UP000195072"/>
    </source>
</evidence>
<comment type="caution">
    <text evidence="11">The sequence shown here is derived from an EMBL/GenBank/DDBJ whole genome shotgun (WGS) entry which is preliminary data.</text>
</comment>
<dbReference type="InterPro" id="IPR035906">
    <property type="entry name" value="MetI-like_sf"/>
</dbReference>
<proteinExistence type="inferred from homology"/>
<dbReference type="InterPro" id="IPR001638">
    <property type="entry name" value="Solute-binding_3/MltF_N"/>
</dbReference>
<dbReference type="GO" id="GO:0015184">
    <property type="term" value="F:L-cystine transmembrane transporter activity"/>
    <property type="evidence" value="ECO:0007669"/>
    <property type="project" value="TreeGrafter"/>
</dbReference>
<organism evidence="11 12">
    <name type="scientific">Acetobacter senegalensis</name>
    <dbReference type="NCBI Taxonomy" id="446692"/>
    <lineage>
        <taxon>Bacteria</taxon>
        <taxon>Pseudomonadati</taxon>
        <taxon>Pseudomonadota</taxon>
        <taxon>Alphaproteobacteria</taxon>
        <taxon>Acetobacterales</taxon>
        <taxon>Acetobacteraceae</taxon>
        <taxon>Acetobacter</taxon>
    </lineage>
</organism>
<evidence type="ECO:0000256" key="1">
    <source>
        <dbReference type="ARBA" id="ARBA00004429"/>
    </source>
</evidence>
<comment type="similarity">
    <text evidence="2">Belongs to the binding-protein-dependent transport system permease family. HisMQ subfamily.</text>
</comment>
<keyword evidence="8 9" id="KW-0472">Membrane</keyword>
<feature type="transmembrane region" description="Helical" evidence="9">
    <location>
        <begin position="372"/>
        <end position="389"/>
    </location>
</feature>
<dbReference type="EMBL" id="JOOZ01000002">
    <property type="protein sequence ID" value="OUL67631.1"/>
    <property type="molecule type" value="Genomic_DNA"/>
</dbReference>
<evidence type="ECO:0000256" key="6">
    <source>
        <dbReference type="ARBA" id="ARBA00022970"/>
    </source>
</evidence>
<dbReference type="Pfam" id="PF00528">
    <property type="entry name" value="BPD_transp_1"/>
    <property type="match status" value="1"/>
</dbReference>
<sequence>MGTLSAAGNSFLRQHFSGVGRFRLRKPLHHIRTACLLAFGLLVAGTTEVHAQTAQTDVPSFAQNGTLTVCTNPTLPPMTFVKGSDASKPEGMDIDVARALAERWHATLSIIPMDFTGLFPSLGAQRCGMVISGIIQLPDREKNFDAVAYQDTALTVVARANTAPINSMADLSGKTIAVQSGTSYAARINRENEALTAAGKLPIIIQQYPTEDQVVQQVLIGRVFAFVSQDVELYFRQKQLHGKVRIILKPDYSDYRHFAIYLRKNAQDRTLVQNAISTLEQDGTLTAYRQKWSISSQTEQALTQDNSAPAFNWGAFFSALTSIAFLRGAFITLAVALLSHAIAIVISIPMAITLNGRGNSLLKAVLKTYVSVFRGAPTLLQLLFIWNALPQFFPIFREQWFTPFLATLVALSINESAYQVEINRSALSAVDGGQELAADALGMSRRQVYRYVIFPQALRIALPPTINDFISLLKTTSLASVISLQELLAITQVQVARTFEFTEYYAAALVYYLAMVFFFLFLQKRVERRFSWADRKKASANAS</sequence>
<evidence type="ECO:0000256" key="4">
    <source>
        <dbReference type="ARBA" id="ARBA00022475"/>
    </source>
</evidence>
<keyword evidence="3 9" id="KW-0813">Transport</keyword>
<dbReference type="PANTHER" id="PTHR30614">
    <property type="entry name" value="MEMBRANE COMPONENT OF AMINO ACID ABC TRANSPORTER"/>
    <property type="match status" value="1"/>
</dbReference>
<dbReference type="SUPFAM" id="SSF53850">
    <property type="entry name" value="Periplasmic binding protein-like II"/>
    <property type="match status" value="1"/>
</dbReference>
<evidence type="ECO:0000256" key="7">
    <source>
        <dbReference type="ARBA" id="ARBA00022989"/>
    </source>
</evidence>
<comment type="subcellular location">
    <subcellularLocation>
        <location evidence="1">Cell inner membrane</location>
        <topology evidence="1">Multi-pass membrane protein</topology>
    </subcellularLocation>
    <subcellularLocation>
        <location evidence="9">Cell membrane</location>
        <topology evidence="9">Multi-pass membrane protein</topology>
    </subcellularLocation>
</comment>
<feature type="transmembrane region" description="Helical" evidence="9">
    <location>
        <begin position="504"/>
        <end position="522"/>
    </location>
</feature>
<dbReference type="InterPro" id="IPR043429">
    <property type="entry name" value="ArtM/GltK/GlnP/TcyL/YhdX-like"/>
</dbReference>
<evidence type="ECO:0000256" key="9">
    <source>
        <dbReference type="RuleBase" id="RU363032"/>
    </source>
</evidence>